<dbReference type="InterPro" id="IPR045851">
    <property type="entry name" value="AMP-bd_C_sf"/>
</dbReference>
<dbReference type="GO" id="GO:0016405">
    <property type="term" value="F:CoA-ligase activity"/>
    <property type="evidence" value="ECO:0007669"/>
    <property type="project" value="TreeGrafter"/>
</dbReference>
<reference evidence="8" key="2">
    <citation type="submission" date="2020-04" db="EMBL/GenBank/DDBJ databases">
        <authorList>
            <consortium name="NCBI Genome Project"/>
        </authorList>
    </citation>
    <scope>NUCLEOTIDE SEQUENCE</scope>
    <source>
        <strain evidence="8">CBS 781.70</strain>
    </source>
</reference>
<dbReference type="InterPro" id="IPR025110">
    <property type="entry name" value="AMP-bd_C"/>
</dbReference>
<dbReference type="InterPro" id="IPR042099">
    <property type="entry name" value="ANL_N_sf"/>
</dbReference>
<protein>
    <submittedName>
        <fullName evidence="6 8">4-coumarate-CoA ligase</fullName>
    </submittedName>
</protein>
<dbReference type="Pfam" id="PF13193">
    <property type="entry name" value="AMP-binding_C"/>
    <property type="match status" value="1"/>
</dbReference>
<feature type="domain" description="AMP-dependent synthetase/ligase" evidence="4">
    <location>
        <begin position="32"/>
        <end position="415"/>
    </location>
</feature>
<dbReference type="PANTHER" id="PTHR24096:SF149">
    <property type="entry name" value="AMP-BINDING DOMAIN-CONTAINING PROTEIN-RELATED"/>
    <property type="match status" value="1"/>
</dbReference>
<dbReference type="GO" id="GO:0019748">
    <property type="term" value="P:secondary metabolic process"/>
    <property type="evidence" value="ECO:0007669"/>
    <property type="project" value="TreeGrafter"/>
</dbReference>
<gene>
    <name evidence="6 8" type="ORF">P152DRAFT_439521</name>
</gene>
<dbReference type="InterPro" id="IPR000873">
    <property type="entry name" value="AMP-dep_synth/lig_dom"/>
</dbReference>
<dbReference type="AlphaFoldDB" id="A0A6G1FXN5"/>
<dbReference type="PANTHER" id="PTHR24096">
    <property type="entry name" value="LONG-CHAIN-FATTY-ACID--COA LIGASE"/>
    <property type="match status" value="1"/>
</dbReference>
<dbReference type="Gene3D" id="3.30.300.30">
    <property type="match status" value="1"/>
</dbReference>
<evidence type="ECO:0000256" key="3">
    <source>
        <dbReference type="SAM" id="MobiDB-lite"/>
    </source>
</evidence>
<evidence type="ECO:0000259" key="4">
    <source>
        <dbReference type="Pfam" id="PF00501"/>
    </source>
</evidence>
<dbReference type="Pfam" id="PF00501">
    <property type="entry name" value="AMP-binding"/>
    <property type="match status" value="1"/>
</dbReference>
<comment type="similarity">
    <text evidence="1">Belongs to the ATP-dependent AMP-binding enzyme family.</text>
</comment>
<proteinExistence type="inferred from homology"/>
<keyword evidence="2 6" id="KW-0436">Ligase</keyword>
<dbReference type="GeneID" id="54418212"/>
<dbReference type="Gene3D" id="3.40.50.12780">
    <property type="entry name" value="N-terminal domain of ligase-like"/>
    <property type="match status" value="1"/>
</dbReference>
<reference evidence="8" key="3">
    <citation type="submission" date="2025-04" db="UniProtKB">
        <authorList>
            <consortium name="RefSeq"/>
        </authorList>
    </citation>
    <scope>IDENTIFICATION</scope>
    <source>
        <strain evidence="8">CBS 781.70</strain>
    </source>
</reference>
<reference evidence="6 8" key="1">
    <citation type="submission" date="2020-01" db="EMBL/GenBank/DDBJ databases">
        <authorList>
            <consortium name="DOE Joint Genome Institute"/>
            <person name="Haridas S."/>
            <person name="Albert R."/>
            <person name="Binder M."/>
            <person name="Bloem J."/>
            <person name="Labutti K."/>
            <person name="Salamov A."/>
            <person name="Andreopoulos B."/>
            <person name="Baker S.E."/>
            <person name="Barry K."/>
            <person name="Bills G."/>
            <person name="Bluhm B.H."/>
            <person name="Cannon C."/>
            <person name="Castanera R."/>
            <person name="Culley D.E."/>
            <person name="Daum C."/>
            <person name="Ezra D."/>
            <person name="Gonzalez J.B."/>
            <person name="Henrissat B."/>
            <person name="Kuo A."/>
            <person name="Liang C."/>
            <person name="Lipzen A."/>
            <person name="Lutzoni F."/>
            <person name="Magnuson J."/>
            <person name="Mondo S."/>
            <person name="Nolan M."/>
            <person name="Ohm R."/>
            <person name="Pangilinan J."/>
            <person name="Park H.-J."/>
            <person name="Ramirez L."/>
            <person name="Alfaro M."/>
            <person name="Sun H."/>
            <person name="Tritt A."/>
            <person name="Yoshinaga Y."/>
            <person name="Zwiers L.-H."/>
            <person name="Turgeon B.G."/>
            <person name="Goodwin S.B."/>
            <person name="Spatafora J.W."/>
            <person name="Crous P.W."/>
            <person name="Grigoriev I.V."/>
        </authorList>
    </citation>
    <scope>NUCLEOTIDE SEQUENCE</scope>
    <source>
        <strain evidence="6 8">CBS 781.70</strain>
    </source>
</reference>
<dbReference type="FunFam" id="3.30.300.30:FF:000007">
    <property type="entry name" value="4-coumarate--CoA ligase 2"/>
    <property type="match status" value="1"/>
</dbReference>
<evidence type="ECO:0000256" key="1">
    <source>
        <dbReference type="ARBA" id="ARBA00006432"/>
    </source>
</evidence>
<dbReference type="EMBL" id="ML975165">
    <property type="protein sequence ID" value="KAF1810597.1"/>
    <property type="molecule type" value="Genomic_DNA"/>
</dbReference>
<dbReference type="InterPro" id="IPR020845">
    <property type="entry name" value="AMP-binding_CS"/>
</dbReference>
<evidence type="ECO:0000259" key="5">
    <source>
        <dbReference type="Pfam" id="PF13193"/>
    </source>
</evidence>
<name>A0A6G1FXN5_9PEZI</name>
<feature type="region of interest" description="Disordered" evidence="3">
    <location>
        <begin position="390"/>
        <end position="413"/>
    </location>
</feature>
<sequence length="556" mass="60725">MAPKIYYGERYYAFPQMDMLTFLFESQHALSQPDTQLHIDAANPSNYLTKSTTISLTEQFAHAFRTRFGIGAAGPNHDVVVGFSSLQILLPVAFYGTVAAGGVFSAASHSFTPAELARQVTQGDAKLLITSADLVEVAVEAAGICGLGLDRVLVLESDAGKWGMRSVDGSFGGWTEERLMWERVTDPVRLEESLIILLYSSGTTGAPKGVRLSHQNVVASTYNPSQAAREWAFPRVMSGEIIPSPQRTIAHLPAAHIAGVSGYFISPVYSGTSLYWMRKYEWKKFLEYNKQHQITGFFSVPAIYARIAKSADVTDQFASFEGGLGGAAPMDDFVQTGSQKKLADGSKSVGGTWGLSEATGSVTSLPRGLTDTTGSVGTIHPNMQLRLVDDDDQDVPEGQPGEAIIRGPTITKGYHDNPEATKEAFLDGWFRTGDILQQRNGLWYVTDRKKELIKYKGLQVAPAELEGLLLSHPFIEDAAVIGVPFEGTEAPRAYVVADRKKLSEEEVKQFIASKLSPHKQLRGGVVYMEAIPRSTVGKILRRELREAAKKENKAKL</sequence>
<keyword evidence="7" id="KW-1185">Reference proteome</keyword>
<accession>A0A6G1FXN5</accession>
<dbReference type="RefSeq" id="XP_033532228.1">
    <property type="nucleotide sequence ID" value="XM_033677642.1"/>
</dbReference>
<evidence type="ECO:0000313" key="7">
    <source>
        <dbReference type="Proteomes" id="UP000504638"/>
    </source>
</evidence>
<dbReference type="Proteomes" id="UP000504638">
    <property type="component" value="Unplaced"/>
</dbReference>
<organism evidence="6">
    <name type="scientific">Eremomyces bilateralis CBS 781.70</name>
    <dbReference type="NCBI Taxonomy" id="1392243"/>
    <lineage>
        <taxon>Eukaryota</taxon>
        <taxon>Fungi</taxon>
        <taxon>Dikarya</taxon>
        <taxon>Ascomycota</taxon>
        <taxon>Pezizomycotina</taxon>
        <taxon>Dothideomycetes</taxon>
        <taxon>Dothideomycetes incertae sedis</taxon>
        <taxon>Eremomycetales</taxon>
        <taxon>Eremomycetaceae</taxon>
        <taxon>Eremomyces</taxon>
    </lineage>
</organism>
<dbReference type="SUPFAM" id="SSF56801">
    <property type="entry name" value="Acetyl-CoA synthetase-like"/>
    <property type="match status" value="1"/>
</dbReference>
<dbReference type="PROSITE" id="PS00455">
    <property type="entry name" value="AMP_BINDING"/>
    <property type="match status" value="1"/>
</dbReference>
<evidence type="ECO:0000256" key="2">
    <source>
        <dbReference type="ARBA" id="ARBA00022598"/>
    </source>
</evidence>
<evidence type="ECO:0000313" key="8">
    <source>
        <dbReference type="RefSeq" id="XP_033532228.1"/>
    </source>
</evidence>
<evidence type="ECO:0000313" key="6">
    <source>
        <dbReference type="EMBL" id="KAF1810597.1"/>
    </source>
</evidence>
<dbReference type="OrthoDB" id="1898221at2759"/>
<feature type="domain" description="AMP-binding enzyme C-terminal" evidence="5">
    <location>
        <begin position="464"/>
        <end position="538"/>
    </location>
</feature>